<dbReference type="InterPro" id="IPR005901">
    <property type="entry name" value="GLPGLI"/>
</dbReference>
<dbReference type="OrthoDB" id="1440774at2"/>
<name>A0A4R8DM49_9BACT</name>
<keyword evidence="4" id="KW-1185">Reference proteome</keyword>
<dbReference type="AlphaFoldDB" id="A0A4R8DM49"/>
<protein>
    <submittedName>
        <fullName evidence="3">GLPGLI family protein</fullName>
    </submittedName>
</protein>
<feature type="chain" id="PRO_5020618522" evidence="2">
    <location>
        <begin position="21"/>
        <end position="301"/>
    </location>
</feature>
<dbReference type="Proteomes" id="UP000294498">
    <property type="component" value="Unassembled WGS sequence"/>
</dbReference>
<sequence>MKWSILLSAGIILSAPGARAQQPDTALLFLHYKFSHVRDTSDRANPYKEDMVLAIGKNASVYRSYDRQRWIAQTKKEYRTAAAAAAGGPIMFNIHVAGTGSEYFQFPNTGQLVRKEELFGSFLVTDPLPVIAWQVTGDTATFGRLHCQKATGHFKGRDYIAWFCPDLPLHTGPWELGGLPGVIVEAYDTKRDVQFLFDGIEKAAAIANDSDQSGPPPMPGIDFNGDPDLISLPENATKTTDKEFAKLQAAYKKDPNAFAQSAMAAHNGGMAGDNGPRMSVDIKARPAGPVINNPIELPEKP</sequence>
<evidence type="ECO:0000313" key="3">
    <source>
        <dbReference type="EMBL" id="TDW99049.1"/>
    </source>
</evidence>
<feature type="signal peptide" evidence="2">
    <location>
        <begin position="1"/>
        <end position="20"/>
    </location>
</feature>
<keyword evidence="2" id="KW-0732">Signal</keyword>
<reference evidence="3 4" key="1">
    <citation type="submission" date="2019-03" db="EMBL/GenBank/DDBJ databases">
        <title>Genomic Encyclopedia of Type Strains, Phase IV (KMG-IV): sequencing the most valuable type-strain genomes for metagenomic binning, comparative biology and taxonomic classification.</title>
        <authorList>
            <person name="Goeker M."/>
        </authorList>
    </citation>
    <scope>NUCLEOTIDE SEQUENCE [LARGE SCALE GENOMIC DNA]</scope>
    <source>
        <strain evidence="3 4">DSM 100059</strain>
    </source>
</reference>
<dbReference type="EMBL" id="SODV01000001">
    <property type="protein sequence ID" value="TDW99049.1"/>
    <property type="molecule type" value="Genomic_DNA"/>
</dbReference>
<gene>
    <name evidence="3" type="ORF">EDB95_0057</name>
</gene>
<feature type="region of interest" description="Disordered" evidence="1">
    <location>
        <begin position="268"/>
        <end position="301"/>
    </location>
</feature>
<evidence type="ECO:0000256" key="2">
    <source>
        <dbReference type="SAM" id="SignalP"/>
    </source>
</evidence>
<dbReference type="NCBIfam" id="TIGR01200">
    <property type="entry name" value="GLPGLI"/>
    <property type="match status" value="1"/>
</dbReference>
<organism evidence="3 4">
    <name type="scientific">Dinghuibacter silviterrae</name>
    <dbReference type="NCBI Taxonomy" id="1539049"/>
    <lineage>
        <taxon>Bacteria</taxon>
        <taxon>Pseudomonadati</taxon>
        <taxon>Bacteroidota</taxon>
        <taxon>Chitinophagia</taxon>
        <taxon>Chitinophagales</taxon>
        <taxon>Chitinophagaceae</taxon>
        <taxon>Dinghuibacter</taxon>
    </lineage>
</organism>
<evidence type="ECO:0000256" key="1">
    <source>
        <dbReference type="SAM" id="MobiDB-lite"/>
    </source>
</evidence>
<evidence type="ECO:0000313" key="4">
    <source>
        <dbReference type="Proteomes" id="UP000294498"/>
    </source>
</evidence>
<proteinExistence type="predicted"/>
<comment type="caution">
    <text evidence="3">The sequence shown here is derived from an EMBL/GenBank/DDBJ whole genome shotgun (WGS) entry which is preliminary data.</text>
</comment>
<dbReference type="RefSeq" id="WP_133989435.1">
    <property type="nucleotide sequence ID" value="NZ_SODV01000001.1"/>
</dbReference>
<accession>A0A4R8DM49</accession>